<sequence length="88" mass="9981">MRSICCMWPNESRHVMLSESRLRSRPGGGCAGARAGRSSRVYQSSIRRPRTCVPYHRSDATISLARLFCWLEAFTFLEHCCGEKKSIA</sequence>
<proteinExistence type="predicted"/>
<evidence type="ECO:0000313" key="1">
    <source>
        <dbReference type="EMBL" id="GBP94718.1"/>
    </source>
</evidence>
<accession>A0A4C2A3S8</accession>
<gene>
    <name evidence="1" type="ORF">EVAR_100428_1</name>
</gene>
<comment type="caution">
    <text evidence="1">The sequence shown here is derived from an EMBL/GenBank/DDBJ whole genome shotgun (WGS) entry which is preliminary data.</text>
</comment>
<organism evidence="1 2">
    <name type="scientific">Eumeta variegata</name>
    <name type="common">Bagworm moth</name>
    <name type="synonym">Eumeta japonica</name>
    <dbReference type="NCBI Taxonomy" id="151549"/>
    <lineage>
        <taxon>Eukaryota</taxon>
        <taxon>Metazoa</taxon>
        <taxon>Ecdysozoa</taxon>
        <taxon>Arthropoda</taxon>
        <taxon>Hexapoda</taxon>
        <taxon>Insecta</taxon>
        <taxon>Pterygota</taxon>
        <taxon>Neoptera</taxon>
        <taxon>Endopterygota</taxon>
        <taxon>Lepidoptera</taxon>
        <taxon>Glossata</taxon>
        <taxon>Ditrysia</taxon>
        <taxon>Tineoidea</taxon>
        <taxon>Psychidae</taxon>
        <taxon>Oiketicinae</taxon>
        <taxon>Eumeta</taxon>
    </lineage>
</organism>
<name>A0A4C2A3S8_EUMVA</name>
<dbReference type="EMBL" id="BGZK01002540">
    <property type="protein sequence ID" value="GBP94718.1"/>
    <property type="molecule type" value="Genomic_DNA"/>
</dbReference>
<evidence type="ECO:0000313" key="2">
    <source>
        <dbReference type="Proteomes" id="UP000299102"/>
    </source>
</evidence>
<reference evidence="1 2" key="1">
    <citation type="journal article" date="2019" name="Commun. Biol.">
        <title>The bagworm genome reveals a unique fibroin gene that provides high tensile strength.</title>
        <authorList>
            <person name="Kono N."/>
            <person name="Nakamura H."/>
            <person name="Ohtoshi R."/>
            <person name="Tomita M."/>
            <person name="Numata K."/>
            <person name="Arakawa K."/>
        </authorList>
    </citation>
    <scope>NUCLEOTIDE SEQUENCE [LARGE SCALE GENOMIC DNA]</scope>
</reference>
<protein>
    <submittedName>
        <fullName evidence="1">Uncharacterized protein</fullName>
    </submittedName>
</protein>
<dbReference type="Proteomes" id="UP000299102">
    <property type="component" value="Unassembled WGS sequence"/>
</dbReference>
<dbReference type="AlphaFoldDB" id="A0A4C2A3S8"/>
<keyword evidence="2" id="KW-1185">Reference proteome</keyword>